<evidence type="ECO:0000256" key="3">
    <source>
        <dbReference type="ARBA" id="ARBA00017228"/>
    </source>
</evidence>
<dbReference type="InterPro" id="IPR007197">
    <property type="entry name" value="rSAM"/>
</dbReference>
<keyword evidence="6 10" id="KW-0479">Metal-binding</keyword>
<dbReference type="GO" id="GO:0046872">
    <property type="term" value="F:metal ion binding"/>
    <property type="evidence" value="ECO:0007669"/>
    <property type="project" value="UniProtKB-UniRule"/>
</dbReference>
<dbReference type="RefSeq" id="WP_051431704.1">
    <property type="nucleotide sequence ID" value="NZ_NRRE01000020.1"/>
</dbReference>
<comment type="cofactor">
    <cofactor evidence="1">
        <name>[4Fe-4S] cluster</name>
        <dbReference type="ChEBI" id="CHEBI:49883"/>
    </cofactor>
</comment>
<keyword evidence="4 10" id="KW-0349">Heme</keyword>
<dbReference type="InterPro" id="IPR004559">
    <property type="entry name" value="HemW-like"/>
</dbReference>
<dbReference type="InterPro" id="IPR006638">
    <property type="entry name" value="Elp3/MiaA/NifB-like_rSAM"/>
</dbReference>
<keyword evidence="10" id="KW-0004">4Fe-4S</keyword>
<dbReference type="GO" id="GO:0005737">
    <property type="term" value="C:cytoplasm"/>
    <property type="evidence" value="ECO:0007669"/>
    <property type="project" value="UniProtKB-SubCell"/>
</dbReference>
<organism evidence="12 13">
    <name type="scientific">Rhodovibrio salinarum</name>
    <dbReference type="NCBI Taxonomy" id="1087"/>
    <lineage>
        <taxon>Bacteria</taxon>
        <taxon>Pseudomonadati</taxon>
        <taxon>Pseudomonadota</taxon>
        <taxon>Alphaproteobacteria</taxon>
        <taxon>Rhodospirillales</taxon>
        <taxon>Rhodovibrionaceae</taxon>
        <taxon>Rhodovibrio</taxon>
    </lineage>
</organism>
<dbReference type="PANTHER" id="PTHR13932:SF5">
    <property type="entry name" value="RADICAL S-ADENOSYL METHIONINE DOMAIN-CONTAINING PROTEIN 1, MITOCHONDRIAL"/>
    <property type="match status" value="1"/>
</dbReference>
<keyword evidence="5 10" id="KW-0949">S-adenosyl-L-methionine</keyword>
<dbReference type="InterPro" id="IPR010723">
    <property type="entry name" value="HemN_C"/>
</dbReference>
<dbReference type="CDD" id="cd01335">
    <property type="entry name" value="Radical_SAM"/>
    <property type="match status" value="1"/>
</dbReference>
<comment type="similarity">
    <text evidence="2">Belongs to the anaerobic coproporphyrinogen-III oxidase family. HemW subfamily.</text>
</comment>
<keyword evidence="9 10" id="KW-0143">Chaperone</keyword>
<evidence type="ECO:0000256" key="4">
    <source>
        <dbReference type="ARBA" id="ARBA00022617"/>
    </source>
</evidence>
<evidence type="ECO:0000256" key="6">
    <source>
        <dbReference type="ARBA" id="ARBA00022723"/>
    </source>
</evidence>
<sequence length="397" mass="43511">MTGAPALQTRADRAPDPGFGVYVHWPFCLKKCPYCDFNSHVRGAVDHDLWRRSLLAELDHYANEMAGRRVTSIFFGGGTPSLMDPKTAEALIDRVAERFDLADDAEITLEANPTSVEAEAFARFRAAGVNRVSLGVQALDDRALAFLGRQHSADEALAAVDLARRAFPRMSFDLITARPGMTPESWADELARALEEGPAHLSIYQLTIEPGTPFHASWRRGELALPDDATQSAIFQATDETLGARGLNAYEVSNHAMPGQESRHNLTYWRYGDYLGIGPGAHGRVTVQGTKHATRQHSAPEAWLEAVGRTGHATRARDPLDAAQKRQEMTLMGLRLAEGIHRDAFQRELGAQPEALFDADRLEALQEAGYLTLNAQSLAATAEGRLRLNAVIDHLLG</sequence>
<dbReference type="SFLD" id="SFLDG01082">
    <property type="entry name" value="B12-binding_domain_containing"/>
    <property type="match status" value="1"/>
</dbReference>
<reference evidence="12" key="2">
    <citation type="journal article" date="2020" name="Microorganisms">
        <title>Osmotic Adaptation and Compatible Solute Biosynthesis of Phototrophic Bacteria as Revealed from Genome Analyses.</title>
        <authorList>
            <person name="Imhoff J.F."/>
            <person name="Rahn T."/>
            <person name="Kunzel S."/>
            <person name="Keller A."/>
            <person name="Neulinger S.C."/>
        </authorList>
    </citation>
    <scope>NUCLEOTIDE SEQUENCE</scope>
    <source>
        <strain evidence="12">DSM 9154</strain>
    </source>
</reference>
<dbReference type="Proteomes" id="UP000778970">
    <property type="component" value="Unassembled WGS sequence"/>
</dbReference>
<keyword evidence="13" id="KW-1185">Reference proteome</keyword>
<dbReference type="EMBL" id="NRRE01000020">
    <property type="protein sequence ID" value="MBK1696942.1"/>
    <property type="molecule type" value="Genomic_DNA"/>
</dbReference>
<dbReference type="Gene3D" id="3.20.20.70">
    <property type="entry name" value="Aldolase class I"/>
    <property type="match status" value="1"/>
</dbReference>
<dbReference type="GO" id="GO:0004109">
    <property type="term" value="F:coproporphyrinogen oxidase activity"/>
    <property type="evidence" value="ECO:0007669"/>
    <property type="project" value="InterPro"/>
</dbReference>
<dbReference type="InterPro" id="IPR058240">
    <property type="entry name" value="rSAM_sf"/>
</dbReference>
<dbReference type="Pfam" id="PF04055">
    <property type="entry name" value="Radical_SAM"/>
    <property type="match status" value="1"/>
</dbReference>
<evidence type="ECO:0000256" key="9">
    <source>
        <dbReference type="ARBA" id="ARBA00023186"/>
    </source>
</evidence>
<reference evidence="12" key="1">
    <citation type="submission" date="2017-08" db="EMBL/GenBank/DDBJ databases">
        <authorList>
            <person name="Imhoff J.F."/>
            <person name="Rahn T."/>
            <person name="Kuenzel S."/>
            <person name="Neulinger S.C."/>
        </authorList>
    </citation>
    <scope>NUCLEOTIDE SEQUENCE</scope>
    <source>
        <strain evidence="12">DSM 9154</strain>
    </source>
</reference>
<accession>A0A934UZ90</accession>
<evidence type="ECO:0000313" key="13">
    <source>
        <dbReference type="Proteomes" id="UP000778970"/>
    </source>
</evidence>
<dbReference type="SUPFAM" id="SSF102114">
    <property type="entry name" value="Radical SAM enzymes"/>
    <property type="match status" value="1"/>
</dbReference>
<evidence type="ECO:0000256" key="10">
    <source>
        <dbReference type="RuleBase" id="RU364116"/>
    </source>
</evidence>
<comment type="subcellular location">
    <subcellularLocation>
        <location evidence="10">Cytoplasm</location>
    </subcellularLocation>
</comment>
<evidence type="ECO:0000256" key="2">
    <source>
        <dbReference type="ARBA" id="ARBA00006100"/>
    </source>
</evidence>
<dbReference type="SFLD" id="SFLDG01065">
    <property type="entry name" value="anaerobic_coproporphyrinogen-I"/>
    <property type="match status" value="1"/>
</dbReference>
<keyword evidence="10" id="KW-0963">Cytoplasm</keyword>
<dbReference type="InterPro" id="IPR013785">
    <property type="entry name" value="Aldolase_TIM"/>
</dbReference>
<comment type="function">
    <text evidence="10">Probably acts as a heme chaperone, transferring heme to an unknown acceptor. Binds one molecule of heme per monomer, possibly covalently. Binds 1 [4Fe-4S] cluster. The cluster is coordinated with 3 cysteines and an exchangeable S-adenosyl-L-methionine.</text>
</comment>
<evidence type="ECO:0000256" key="8">
    <source>
        <dbReference type="ARBA" id="ARBA00023014"/>
    </source>
</evidence>
<dbReference type="SMART" id="SM00729">
    <property type="entry name" value="Elp3"/>
    <property type="match status" value="1"/>
</dbReference>
<keyword evidence="8 10" id="KW-0411">Iron-sulfur</keyword>
<dbReference type="AlphaFoldDB" id="A0A934UZ90"/>
<name>A0A934UZ90_9PROT</name>
<feature type="domain" description="Radical SAM core" evidence="11">
    <location>
        <begin position="13"/>
        <end position="248"/>
    </location>
</feature>
<dbReference type="NCBIfam" id="TIGR00539">
    <property type="entry name" value="hemN_rel"/>
    <property type="match status" value="1"/>
</dbReference>
<protein>
    <recommendedName>
        <fullName evidence="3 10">Heme chaperone HemW</fullName>
    </recommendedName>
</protein>
<dbReference type="GO" id="GO:0006779">
    <property type="term" value="P:porphyrin-containing compound biosynthetic process"/>
    <property type="evidence" value="ECO:0007669"/>
    <property type="project" value="InterPro"/>
</dbReference>
<evidence type="ECO:0000313" key="12">
    <source>
        <dbReference type="EMBL" id="MBK1696942.1"/>
    </source>
</evidence>
<evidence type="ECO:0000256" key="1">
    <source>
        <dbReference type="ARBA" id="ARBA00001966"/>
    </source>
</evidence>
<evidence type="ECO:0000256" key="7">
    <source>
        <dbReference type="ARBA" id="ARBA00023004"/>
    </source>
</evidence>
<dbReference type="GO" id="GO:0051539">
    <property type="term" value="F:4 iron, 4 sulfur cluster binding"/>
    <property type="evidence" value="ECO:0007669"/>
    <property type="project" value="UniProtKB-UniRule"/>
</dbReference>
<dbReference type="PANTHER" id="PTHR13932">
    <property type="entry name" value="COPROPORPHYRINIGEN III OXIDASE"/>
    <property type="match status" value="1"/>
</dbReference>
<keyword evidence="7 10" id="KW-0408">Iron</keyword>
<dbReference type="InterPro" id="IPR034505">
    <property type="entry name" value="Coproporphyrinogen-III_oxidase"/>
</dbReference>
<dbReference type="SFLD" id="SFLDS00029">
    <property type="entry name" value="Radical_SAM"/>
    <property type="match status" value="1"/>
</dbReference>
<proteinExistence type="inferred from homology"/>
<gene>
    <name evidence="12" type="ORF">CKO21_06750</name>
</gene>
<evidence type="ECO:0000259" key="11">
    <source>
        <dbReference type="PROSITE" id="PS51918"/>
    </source>
</evidence>
<dbReference type="Pfam" id="PF06969">
    <property type="entry name" value="HemN_C"/>
    <property type="match status" value="1"/>
</dbReference>
<dbReference type="SFLD" id="SFLDF00562">
    <property type="entry name" value="HemN-like__clustered_with_heat"/>
    <property type="match status" value="1"/>
</dbReference>
<comment type="caution">
    <text evidence="12">The sequence shown here is derived from an EMBL/GenBank/DDBJ whole genome shotgun (WGS) entry which is preliminary data.</text>
</comment>
<dbReference type="PROSITE" id="PS51918">
    <property type="entry name" value="RADICAL_SAM"/>
    <property type="match status" value="1"/>
</dbReference>
<dbReference type="SFLD" id="SFLDF00288">
    <property type="entry name" value="HemN-like__clustered_with_nucl"/>
    <property type="match status" value="1"/>
</dbReference>
<evidence type="ECO:0000256" key="5">
    <source>
        <dbReference type="ARBA" id="ARBA00022691"/>
    </source>
</evidence>